<dbReference type="FunFam" id="2.40.70.10:FF:000009">
    <property type="entry name" value="Aspartic proteinase A1"/>
    <property type="match status" value="1"/>
</dbReference>
<keyword evidence="6 9" id="KW-1015">Disulfide bond</keyword>
<dbReference type="PROSITE" id="PS51767">
    <property type="entry name" value="PEPTIDASE_A1"/>
    <property type="match status" value="1"/>
</dbReference>
<accession>Q1M0Y1</accession>
<dbReference type="PRINTS" id="PR00792">
    <property type="entry name" value="PEPSIN"/>
</dbReference>
<feature type="chain" id="PRO_5004193660" evidence="11">
    <location>
        <begin position="19"/>
        <end position="402"/>
    </location>
</feature>
<keyword evidence="4 10" id="KW-0064">Aspartyl protease</keyword>
<dbReference type="FunFam" id="2.40.70.10:FF:000002">
    <property type="entry name" value="Vacuolar aspartic proteinase"/>
    <property type="match status" value="1"/>
</dbReference>
<evidence type="ECO:0000256" key="2">
    <source>
        <dbReference type="ARBA" id="ARBA00022670"/>
    </source>
</evidence>
<evidence type="ECO:0000256" key="10">
    <source>
        <dbReference type="RuleBase" id="RU000454"/>
    </source>
</evidence>
<feature type="signal peptide" evidence="11">
    <location>
        <begin position="1"/>
        <end position="18"/>
    </location>
</feature>
<dbReference type="GO" id="GO:0005764">
    <property type="term" value="C:lysosome"/>
    <property type="evidence" value="ECO:0007669"/>
    <property type="project" value="TreeGrafter"/>
</dbReference>
<dbReference type="SUPFAM" id="SSF50630">
    <property type="entry name" value="Acid proteases"/>
    <property type="match status" value="1"/>
</dbReference>
<evidence type="ECO:0000313" key="13">
    <source>
        <dbReference type="EMBL" id="AAX33732.1"/>
    </source>
</evidence>
<dbReference type="Allergome" id="436">
    <property type="allergen name" value="Blo t 2"/>
</dbReference>
<evidence type="ECO:0000256" key="3">
    <source>
        <dbReference type="ARBA" id="ARBA00022729"/>
    </source>
</evidence>
<feature type="disulfide bond" evidence="9">
    <location>
        <begin position="101"/>
        <end position="108"/>
    </location>
</feature>
<keyword evidence="2 10" id="KW-0645">Protease</keyword>
<dbReference type="InterPro" id="IPR033121">
    <property type="entry name" value="PEPTIDASE_A1"/>
</dbReference>
<evidence type="ECO:0000256" key="11">
    <source>
        <dbReference type="SAM" id="SignalP"/>
    </source>
</evidence>
<sequence length="402" mass="44566">MKYSLVLVFLATILLVDAKLHRIKLQKAQSHRKRFVEVESPIKLAYTTHHYHHWYNGFPEPLSNYADAQYYGEIQIGSPPQPFNVIFDTGSSNLWVPSKKCKFTNLVCLLHHKYDSSKSSSYVNNGTSFEIRYGTGSMTGFLSTDVVTVANQQIQNQTFAEAVSEPGITFVFAKFDGILGLGFNTISVDGVPTVFDSMVKQGLVQHPVFSFYLNRDTNGKVGGEIIFGGSDPAYYKGDFTYAPLTKIGYWQFQMHGILLENKSNNKTVGHVCESGCEAIADTGTSLIAGPSDQVEHLNRALGAIGPLNGIFVLNCSHINALPNIIFQINGVKFPLSPDQYVMRQSAMGKEICISSFISLPANIPLWILGDVFIGNYYTEFDYGNKRVGFAPTKFTNTINLNN</sequence>
<keyword evidence="3 11" id="KW-0732">Signal</keyword>
<dbReference type="InterPro" id="IPR001461">
    <property type="entry name" value="Aspartic_peptidase_A1"/>
</dbReference>
<feature type="active site" evidence="8">
    <location>
        <position position="281"/>
    </location>
</feature>
<dbReference type="MEROPS" id="A01.009"/>
<evidence type="ECO:0000256" key="5">
    <source>
        <dbReference type="ARBA" id="ARBA00022801"/>
    </source>
</evidence>
<dbReference type="PROSITE" id="PS00141">
    <property type="entry name" value="ASP_PROTEASE"/>
    <property type="match status" value="2"/>
</dbReference>
<dbReference type="AlphaFoldDB" id="Q1M0Y1"/>
<evidence type="ECO:0000256" key="4">
    <source>
        <dbReference type="ARBA" id="ARBA00022750"/>
    </source>
</evidence>
<reference evidence="13" key="1">
    <citation type="submission" date="2004-10" db="EMBL/GenBank/DDBJ databases">
        <title>Cloning of cathepsin D homolog from Blomia tropicalis.</title>
        <authorList>
            <person name="Chew F.T."/>
            <person name="Shang H.S."/>
        </authorList>
    </citation>
    <scope>NUCLEOTIDE SEQUENCE</scope>
</reference>
<dbReference type="EMBL" id="AY792952">
    <property type="protein sequence ID" value="AAX33732.1"/>
    <property type="molecule type" value="mRNA"/>
</dbReference>
<dbReference type="Pfam" id="PF00026">
    <property type="entry name" value="Asp"/>
    <property type="match status" value="1"/>
</dbReference>
<feature type="active site" evidence="8">
    <location>
        <position position="88"/>
    </location>
</feature>
<feature type="disulfide bond" evidence="9">
    <location>
        <begin position="315"/>
        <end position="352"/>
    </location>
</feature>
<evidence type="ECO:0000256" key="9">
    <source>
        <dbReference type="PIRSR" id="PIRSR601461-2"/>
    </source>
</evidence>
<name>Q1M0Y1_BLOTA</name>
<dbReference type="PANTHER" id="PTHR47966">
    <property type="entry name" value="BETA-SITE APP-CLEAVING ENZYME, ISOFORM A-RELATED"/>
    <property type="match status" value="1"/>
</dbReference>
<evidence type="ECO:0000259" key="12">
    <source>
        <dbReference type="PROSITE" id="PS51767"/>
    </source>
</evidence>
<feature type="domain" description="Peptidase A1" evidence="12">
    <location>
        <begin position="70"/>
        <end position="390"/>
    </location>
</feature>
<evidence type="ECO:0000256" key="6">
    <source>
        <dbReference type="ARBA" id="ARBA00023157"/>
    </source>
</evidence>
<dbReference type="Gene3D" id="2.40.70.10">
    <property type="entry name" value="Acid Proteases"/>
    <property type="match status" value="2"/>
</dbReference>
<dbReference type="InterPro" id="IPR001969">
    <property type="entry name" value="Aspartic_peptidase_AS"/>
</dbReference>
<dbReference type="PANTHER" id="PTHR47966:SF51">
    <property type="entry name" value="BETA-SITE APP-CLEAVING ENZYME, ISOFORM A-RELATED"/>
    <property type="match status" value="1"/>
</dbReference>
<proteinExistence type="evidence at transcript level"/>
<comment type="similarity">
    <text evidence="1 10">Belongs to the peptidase A1 family.</text>
</comment>
<dbReference type="GO" id="GO:0004190">
    <property type="term" value="F:aspartic-type endopeptidase activity"/>
    <property type="evidence" value="ECO:0007669"/>
    <property type="project" value="UniProtKB-KW"/>
</dbReference>
<evidence type="ECO:0000256" key="8">
    <source>
        <dbReference type="PIRSR" id="PIRSR601461-1"/>
    </source>
</evidence>
<keyword evidence="5 10" id="KW-0378">Hydrolase</keyword>
<dbReference type="InterPro" id="IPR021109">
    <property type="entry name" value="Peptidase_aspartic_dom_sf"/>
</dbReference>
<organism evidence="13">
    <name type="scientific">Blomia tropicalis</name>
    <name type="common">Mite</name>
    <dbReference type="NCBI Taxonomy" id="40697"/>
    <lineage>
        <taxon>Eukaryota</taxon>
        <taxon>Metazoa</taxon>
        <taxon>Ecdysozoa</taxon>
        <taxon>Arthropoda</taxon>
        <taxon>Chelicerata</taxon>
        <taxon>Arachnida</taxon>
        <taxon>Acari</taxon>
        <taxon>Acariformes</taxon>
        <taxon>Sarcoptiformes</taxon>
        <taxon>Astigmata</taxon>
        <taxon>Glycyphagoidea</taxon>
        <taxon>Echimyopodidae</taxon>
        <taxon>Blomia</taxon>
    </lineage>
</organism>
<protein>
    <submittedName>
        <fullName evidence="13">Blo t allergen isoform 2</fullName>
    </submittedName>
</protein>
<evidence type="ECO:0000256" key="1">
    <source>
        <dbReference type="ARBA" id="ARBA00007447"/>
    </source>
</evidence>
<evidence type="ECO:0000256" key="7">
    <source>
        <dbReference type="ARBA" id="ARBA00023180"/>
    </source>
</evidence>
<dbReference type="GO" id="GO:0006508">
    <property type="term" value="P:proteolysis"/>
    <property type="evidence" value="ECO:0007669"/>
    <property type="project" value="UniProtKB-KW"/>
</dbReference>
<keyword evidence="7" id="KW-0325">Glycoprotein</keyword>